<dbReference type="OrthoDB" id="9792284at2"/>
<dbReference type="InterPro" id="IPR050325">
    <property type="entry name" value="Prot/Nucl_acid_deglycase"/>
</dbReference>
<dbReference type="STRING" id="1416801.SAMN05192553_101301"/>
<keyword evidence="7" id="KW-1185">Reference proteome</keyword>
<reference evidence="7" key="1">
    <citation type="submission" date="2016-10" db="EMBL/GenBank/DDBJ databases">
        <authorList>
            <person name="Varghese N."/>
            <person name="Submissions S."/>
        </authorList>
    </citation>
    <scope>NUCLEOTIDE SEQUENCE [LARGE SCALE GENOMIC DNA]</scope>
    <source>
        <strain evidence="7">IBRC-M 10761</strain>
    </source>
</reference>
<dbReference type="PANTHER" id="PTHR48094">
    <property type="entry name" value="PROTEIN/NUCLEIC ACID DEGLYCASE DJ-1-RELATED"/>
    <property type="match status" value="1"/>
</dbReference>
<keyword evidence="4" id="KW-1133">Transmembrane helix</keyword>
<dbReference type="InterPro" id="IPR029062">
    <property type="entry name" value="Class_I_gatase-like"/>
</dbReference>
<organism evidence="6 7">
    <name type="scientific">Cyclobacterium xiamenense</name>
    <dbReference type="NCBI Taxonomy" id="1297121"/>
    <lineage>
        <taxon>Bacteria</taxon>
        <taxon>Pseudomonadati</taxon>
        <taxon>Bacteroidota</taxon>
        <taxon>Cytophagia</taxon>
        <taxon>Cytophagales</taxon>
        <taxon>Cyclobacteriaceae</taxon>
        <taxon>Cyclobacterium</taxon>
    </lineage>
</organism>
<dbReference type="SUPFAM" id="SSF52317">
    <property type="entry name" value="Class I glutamine amidotransferase-like"/>
    <property type="match status" value="1"/>
</dbReference>
<dbReference type="EMBL" id="FNZH01000001">
    <property type="protein sequence ID" value="SEI79093.1"/>
    <property type="molecule type" value="Genomic_DNA"/>
</dbReference>
<dbReference type="GO" id="GO:0008233">
    <property type="term" value="F:peptidase activity"/>
    <property type="evidence" value="ECO:0007669"/>
    <property type="project" value="UniProtKB-KW"/>
</dbReference>
<sequence>MKNKKVLIYSASSILAILIIFVLALPSILKSFGLHPDFESSKQYDMTGKRALIVCTSHEVLNKPGETTGDPTGVFGSEMTIPYYDFLDANMEVDVASIEGGEIPIDPQSFYYFIKDDADKRYLKDGVFQAKVQNSIPLRAVDFTEYDVVFFAGGWGAAYDMAQSELLADMVSDGYYNSDVIFGSVCHGALAFVEARDSTGAYLIKGKTMTGVTQKQLDELGIEFTPKHPEAELKKAGANFQANTKRRDFFATLTVVDEEKRFVTGQNQNSGHETAQLIMKVLSENQL</sequence>
<dbReference type="GO" id="GO:0005737">
    <property type="term" value="C:cytoplasm"/>
    <property type="evidence" value="ECO:0007669"/>
    <property type="project" value="TreeGrafter"/>
</dbReference>
<evidence type="ECO:0000256" key="2">
    <source>
        <dbReference type="ARBA" id="ARBA00023239"/>
    </source>
</evidence>
<evidence type="ECO:0000259" key="5">
    <source>
        <dbReference type="Pfam" id="PF01965"/>
    </source>
</evidence>
<dbReference type="GO" id="GO:0019243">
    <property type="term" value="P:methylglyoxal catabolic process to D-lactate via S-lactoyl-glutathione"/>
    <property type="evidence" value="ECO:0007669"/>
    <property type="project" value="TreeGrafter"/>
</dbReference>
<keyword evidence="2" id="KW-0456">Lyase</keyword>
<gene>
    <name evidence="6" type="ORF">SAMN05192553_101301</name>
</gene>
<proteinExistence type="inferred from homology"/>
<evidence type="ECO:0000256" key="3">
    <source>
        <dbReference type="ARBA" id="ARBA00038493"/>
    </source>
</evidence>
<keyword evidence="4" id="KW-0812">Transmembrane</keyword>
<dbReference type="InterPro" id="IPR002818">
    <property type="entry name" value="DJ-1/PfpI"/>
</dbReference>
<dbReference type="GO" id="GO:0006508">
    <property type="term" value="P:proteolysis"/>
    <property type="evidence" value="ECO:0007669"/>
    <property type="project" value="UniProtKB-KW"/>
</dbReference>
<protein>
    <submittedName>
        <fullName evidence="6">Putative intracellular protease/amidase</fullName>
    </submittedName>
</protein>
<dbReference type="GO" id="GO:0019172">
    <property type="term" value="F:glyoxalase III activity"/>
    <property type="evidence" value="ECO:0007669"/>
    <property type="project" value="TreeGrafter"/>
</dbReference>
<dbReference type="RefSeq" id="WP_092168485.1">
    <property type="nucleotide sequence ID" value="NZ_FNZH01000001.1"/>
</dbReference>
<name>A0A1H6TG74_9BACT</name>
<keyword evidence="6" id="KW-0645">Protease</keyword>
<dbReference type="AlphaFoldDB" id="A0A1H6TG74"/>
<dbReference type="PANTHER" id="PTHR48094:SF11">
    <property type="entry name" value="GLUTATHIONE-INDEPENDENT GLYOXALASE HSP31-RELATED"/>
    <property type="match status" value="1"/>
</dbReference>
<evidence type="ECO:0000313" key="6">
    <source>
        <dbReference type="EMBL" id="SEI79093.1"/>
    </source>
</evidence>
<evidence type="ECO:0000313" key="7">
    <source>
        <dbReference type="Proteomes" id="UP000199403"/>
    </source>
</evidence>
<dbReference type="Gene3D" id="3.40.50.880">
    <property type="match status" value="1"/>
</dbReference>
<dbReference type="Proteomes" id="UP000199403">
    <property type="component" value="Unassembled WGS sequence"/>
</dbReference>
<keyword evidence="4" id="KW-0472">Membrane</keyword>
<keyword evidence="6" id="KW-0378">Hydrolase</keyword>
<feature type="transmembrane region" description="Helical" evidence="4">
    <location>
        <begin position="7"/>
        <end position="29"/>
    </location>
</feature>
<comment type="similarity">
    <text evidence="3">Belongs to the peptidase C56 family. HSP31-like subfamily.</text>
</comment>
<evidence type="ECO:0000256" key="4">
    <source>
        <dbReference type="SAM" id="Phobius"/>
    </source>
</evidence>
<feature type="domain" description="DJ-1/PfpI" evidence="5">
    <location>
        <begin position="77"/>
        <end position="278"/>
    </location>
</feature>
<keyword evidence="1" id="KW-0346">Stress response</keyword>
<dbReference type="Pfam" id="PF01965">
    <property type="entry name" value="DJ-1_PfpI"/>
    <property type="match status" value="1"/>
</dbReference>
<dbReference type="CDD" id="cd03141">
    <property type="entry name" value="GATase1_Hsp31_like"/>
    <property type="match status" value="1"/>
</dbReference>
<accession>A0A1H6TG74</accession>
<evidence type="ECO:0000256" key="1">
    <source>
        <dbReference type="ARBA" id="ARBA00023016"/>
    </source>
</evidence>